<keyword evidence="4" id="KW-0963">Cytoplasm</keyword>
<organism evidence="10 11">
    <name type="scientific">Babesia duncani</name>
    <dbReference type="NCBI Taxonomy" id="323732"/>
    <lineage>
        <taxon>Eukaryota</taxon>
        <taxon>Sar</taxon>
        <taxon>Alveolata</taxon>
        <taxon>Apicomplexa</taxon>
        <taxon>Aconoidasida</taxon>
        <taxon>Piroplasmida</taxon>
        <taxon>Babesiidae</taxon>
        <taxon>Babesia</taxon>
    </lineage>
</organism>
<evidence type="ECO:0000313" key="11">
    <source>
        <dbReference type="Proteomes" id="UP001214638"/>
    </source>
</evidence>
<dbReference type="RefSeq" id="XP_067803151.1">
    <property type="nucleotide sequence ID" value="XM_067946587.1"/>
</dbReference>
<comment type="subcellular location">
    <subcellularLocation>
        <location evidence="1">Cytoplasm</location>
    </subcellularLocation>
    <subcellularLocation>
        <location evidence="2">Nucleus</location>
        <location evidence="2">Nucleolus</location>
    </subcellularLocation>
</comment>
<comment type="similarity">
    <text evidence="3">Belongs to the SRP68 family.</text>
</comment>
<dbReference type="GO" id="GO:0006614">
    <property type="term" value="P:SRP-dependent cotranslational protein targeting to membrane"/>
    <property type="evidence" value="ECO:0007669"/>
    <property type="project" value="InterPro"/>
</dbReference>
<dbReference type="Gene3D" id="1.10.3450.40">
    <property type="entry name" value="Signal recognition particle, SRP68 subunit, RNA-binding domain"/>
    <property type="match status" value="1"/>
</dbReference>
<dbReference type="AlphaFoldDB" id="A0AAD9PKB1"/>
<evidence type="ECO:0000256" key="3">
    <source>
        <dbReference type="ARBA" id="ARBA00009352"/>
    </source>
</evidence>
<keyword evidence="8" id="KW-0687">Ribonucleoprotein</keyword>
<comment type="caution">
    <text evidence="10">The sequence shown here is derived from an EMBL/GenBank/DDBJ whole genome shotgun (WGS) entry which is preliminary data.</text>
</comment>
<gene>
    <name evidence="10" type="ORF">BdWA1_001551</name>
</gene>
<keyword evidence="7" id="KW-0539">Nucleus</keyword>
<evidence type="ECO:0000256" key="6">
    <source>
        <dbReference type="ARBA" id="ARBA00023135"/>
    </source>
</evidence>
<dbReference type="Proteomes" id="UP001214638">
    <property type="component" value="Unassembled WGS sequence"/>
</dbReference>
<dbReference type="Pfam" id="PF16969">
    <property type="entry name" value="SRP68"/>
    <property type="match status" value="1"/>
</dbReference>
<keyword evidence="5" id="KW-0694">RNA-binding</keyword>
<evidence type="ECO:0000256" key="2">
    <source>
        <dbReference type="ARBA" id="ARBA00004604"/>
    </source>
</evidence>
<dbReference type="GO" id="GO:0005047">
    <property type="term" value="F:signal recognition particle binding"/>
    <property type="evidence" value="ECO:0007669"/>
    <property type="project" value="InterPro"/>
</dbReference>
<dbReference type="CDD" id="cd15481">
    <property type="entry name" value="SRP68-RBD"/>
    <property type="match status" value="1"/>
</dbReference>
<evidence type="ECO:0000256" key="5">
    <source>
        <dbReference type="ARBA" id="ARBA00022884"/>
    </source>
</evidence>
<dbReference type="GO" id="GO:0008312">
    <property type="term" value="F:7S RNA binding"/>
    <property type="evidence" value="ECO:0007669"/>
    <property type="project" value="InterPro"/>
</dbReference>
<evidence type="ECO:0000313" key="10">
    <source>
        <dbReference type="EMBL" id="KAK2196309.1"/>
    </source>
</evidence>
<evidence type="ECO:0000256" key="4">
    <source>
        <dbReference type="ARBA" id="ARBA00022490"/>
    </source>
</evidence>
<proteinExistence type="inferred from homology"/>
<name>A0AAD9PKB1_9APIC</name>
<evidence type="ECO:0000256" key="8">
    <source>
        <dbReference type="ARBA" id="ARBA00023274"/>
    </source>
</evidence>
<dbReference type="InterPro" id="IPR026258">
    <property type="entry name" value="SRP68"/>
</dbReference>
<dbReference type="EMBL" id="JALLKP010000002">
    <property type="protein sequence ID" value="KAK2196309.1"/>
    <property type="molecule type" value="Genomic_DNA"/>
</dbReference>
<dbReference type="InterPro" id="IPR038253">
    <property type="entry name" value="SRP68_N_sf"/>
</dbReference>
<protein>
    <recommendedName>
        <fullName evidence="9">Signal recognition particle subunit SRP68</fullName>
    </recommendedName>
</protein>
<accession>A0AAD9PKB1</accession>
<dbReference type="InterPro" id="IPR034652">
    <property type="entry name" value="SRP68-RBD"/>
</dbReference>
<dbReference type="GeneID" id="94335849"/>
<dbReference type="KEGG" id="bdw:94335849"/>
<sequence>MIAHLPVLDFINEKRQRHGIKTEEYGRYHKYCSKRLGILRKQLRPANIKMYKYSKEPYPTLVTDVRHFEILLFLVERCWAHAMYLKLKYEHSSCSNKHGHRYFIRKFLRAWQLSRRLLKACEDFGNCNTCNNAKIYENYIHGVYQLECGDFQGAHSNLTTFASILNQKQRSSTSNDYTLQLSHLNSLIKYCTIHLRAKGGQITLQSHSMDIEPSESNLNLLVLERTSDGNLTAHYNGQNLQIESQILLDQIHKVLGQVDRLIPTKEHLAIALQAEIHKLLGSVDLESILELYDEILIGFSTAMDSIQHEQMAQAQEQMQLQRLHYAVATLRHYVEIEKQTLVLLHFLFRVSSNDSAQAPNCAEGLRHARILKQQLSSLSKDPACSSTLQIPIEIAKMANALIVGIGYLGCGVKQYPKALALISWSHSRDFLQLDINPLDPSLVRWRCLAMFNLLRLVTSVLSSRMHKRAMALFARSTMEPSIALNPEQDMLTRMGVVHQALPCKSLVFDLGFMEHGPPSLTTGALRGVKDMFASFFKK</sequence>
<keyword evidence="6" id="KW-0733">Signal recognition particle</keyword>
<dbReference type="PANTHER" id="PTHR12860:SF0">
    <property type="entry name" value="SIGNAL RECOGNITION PARTICLE SUBUNIT SRP68"/>
    <property type="match status" value="1"/>
</dbReference>
<dbReference type="GO" id="GO:0005730">
    <property type="term" value="C:nucleolus"/>
    <property type="evidence" value="ECO:0007669"/>
    <property type="project" value="UniProtKB-SubCell"/>
</dbReference>
<dbReference type="GO" id="GO:0030942">
    <property type="term" value="F:endoplasmic reticulum signal peptide binding"/>
    <property type="evidence" value="ECO:0007669"/>
    <property type="project" value="InterPro"/>
</dbReference>
<evidence type="ECO:0000256" key="1">
    <source>
        <dbReference type="ARBA" id="ARBA00004496"/>
    </source>
</evidence>
<dbReference type="GO" id="GO:0005786">
    <property type="term" value="C:signal recognition particle, endoplasmic reticulum targeting"/>
    <property type="evidence" value="ECO:0007669"/>
    <property type="project" value="UniProtKB-KW"/>
</dbReference>
<dbReference type="PANTHER" id="PTHR12860">
    <property type="entry name" value="SIGNAL RECOGNITION PARTICLE 68 KDA PROTEIN"/>
    <property type="match status" value="1"/>
</dbReference>
<reference evidence="10" key="1">
    <citation type="journal article" date="2023" name="Nat. Microbiol.">
        <title>Babesia duncani multi-omics identifies virulence factors and drug targets.</title>
        <authorList>
            <person name="Singh P."/>
            <person name="Lonardi S."/>
            <person name="Liang Q."/>
            <person name="Vydyam P."/>
            <person name="Khabirova E."/>
            <person name="Fang T."/>
            <person name="Gihaz S."/>
            <person name="Thekkiniath J."/>
            <person name="Munshi M."/>
            <person name="Abel S."/>
            <person name="Ciampossin L."/>
            <person name="Batugedara G."/>
            <person name="Gupta M."/>
            <person name="Lu X.M."/>
            <person name="Lenz T."/>
            <person name="Chakravarty S."/>
            <person name="Cornillot E."/>
            <person name="Hu Y."/>
            <person name="Ma W."/>
            <person name="Gonzalez L.M."/>
            <person name="Sanchez S."/>
            <person name="Estrada K."/>
            <person name="Sanchez-Flores A."/>
            <person name="Montero E."/>
            <person name="Harb O.S."/>
            <person name="Le Roch K.G."/>
            <person name="Mamoun C.B."/>
        </authorList>
    </citation>
    <scope>NUCLEOTIDE SEQUENCE</scope>
    <source>
        <strain evidence="10">WA1</strain>
    </source>
</reference>
<evidence type="ECO:0000256" key="7">
    <source>
        <dbReference type="ARBA" id="ARBA00023242"/>
    </source>
</evidence>
<keyword evidence="11" id="KW-1185">Reference proteome</keyword>
<evidence type="ECO:0000256" key="9">
    <source>
        <dbReference type="ARBA" id="ARBA00029498"/>
    </source>
</evidence>